<dbReference type="EMBL" id="CADCUH010000036">
    <property type="protein sequence ID" value="CAA9325846.1"/>
    <property type="molecule type" value="Genomic_DNA"/>
</dbReference>
<reference evidence="6" key="1">
    <citation type="submission" date="2020-02" db="EMBL/GenBank/DDBJ databases">
        <authorList>
            <person name="Meier V. D."/>
        </authorList>
    </citation>
    <scope>NUCLEOTIDE SEQUENCE</scope>
    <source>
        <strain evidence="6">AVDCRST_MAG36</strain>
    </source>
</reference>
<dbReference type="Pfam" id="PF00496">
    <property type="entry name" value="SBP_bac_5"/>
    <property type="match status" value="1"/>
</dbReference>
<sequence length="552" mass="59435">MGIALGNRRARRATVVLAGFLALSACSGGGTTDNSNEAPEEVELVVETPEAAGEVDSVAWGLYAEPQSLDYAYSYDLPPNTVISNVCESLLRIGPDFAVEPNIAESVDHPDDLTYVYEIREGVQFHSGGTVTADDVVFSLNRHVDPDVGSYWGALFSNVESIEKTGPMQVTMKLLRPDAVINDLMAVVPGIVESEEFVTAAGDDYGSPKGGVDCTGPFSVAEWDTGSSITLERFDEYWDEDRRALASEFSFKFIQDPAARSNALLSGELDGMYDVPPQSLSRLEQSGVGKLFYGRQTSQASLIVGNLEGSLRDVRIRRALSLAIDREGYIEAALKGQGEPSKSFVSKLTWGTGPASQVYAEAYEALPSVEQDIEAATALVEEAGAPDSPIVLAVNASATNQGLLATEVEAAGERIGLDVEVRSLPADSYGALFGSAEAREGVDLFYTSFYADIASPLEIYYQTFTSTAFSNYAGWKSKEYDRLIRQALAQTDPVEQAEITVKAQEIAVEELLWIPIALNDNSVFMNNRITGAPATNAYLYFPWANLVGASAG</sequence>
<accession>A0A6J4L8D6</accession>
<dbReference type="InterPro" id="IPR039424">
    <property type="entry name" value="SBP_5"/>
</dbReference>
<evidence type="ECO:0000256" key="4">
    <source>
        <dbReference type="SAM" id="SignalP"/>
    </source>
</evidence>
<dbReference type="GO" id="GO:0043190">
    <property type="term" value="C:ATP-binding cassette (ABC) transporter complex"/>
    <property type="evidence" value="ECO:0007669"/>
    <property type="project" value="InterPro"/>
</dbReference>
<dbReference type="InterPro" id="IPR000914">
    <property type="entry name" value="SBP_5_dom"/>
</dbReference>
<dbReference type="PANTHER" id="PTHR30290">
    <property type="entry name" value="PERIPLASMIC BINDING COMPONENT OF ABC TRANSPORTER"/>
    <property type="match status" value="1"/>
</dbReference>
<keyword evidence="3 4" id="KW-0732">Signal</keyword>
<comment type="similarity">
    <text evidence="1">Belongs to the bacterial solute-binding protein 5 family.</text>
</comment>
<feature type="chain" id="PRO_5039321523" evidence="4">
    <location>
        <begin position="28"/>
        <end position="552"/>
    </location>
</feature>
<feature type="domain" description="Solute-binding protein family 5" evidence="5">
    <location>
        <begin position="99"/>
        <end position="470"/>
    </location>
</feature>
<dbReference type="CDD" id="cd00995">
    <property type="entry name" value="PBP2_NikA_DppA_OppA_like"/>
    <property type="match status" value="1"/>
</dbReference>
<dbReference type="AlphaFoldDB" id="A0A6J4L8D6"/>
<dbReference type="PANTHER" id="PTHR30290:SF9">
    <property type="entry name" value="OLIGOPEPTIDE-BINDING PROTEIN APPA"/>
    <property type="match status" value="1"/>
</dbReference>
<dbReference type="InterPro" id="IPR030678">
    <property type="entry name" value="Peptide/Ni-bd"/>
</dbReference>
<proteinExistence type="inferred from homology"/>
<dbReference type="Gene3D" id="3.10.105.10">
    <property type="entry name" value="Dipeptide-binding Protein, Domain 3"/>
    <property type="match status" value="1"/>
</dbReference>
<evidence type="ECO:0000256" key="3">
    <source>
        <dbReference type="ARBA" id="ARBA00022729"/>
    </source>
</evidence>
<dbReference type="GO" id="GO:0015833">
    <property type="term" value="P:peptide transport"/>
    <property type="evidence" value="ECO:0007669"/>
    <property type="project" value="TreeGrafter"/>
</dbReference>
<evidence type="ECO:0000313" key="6">
    <source>
        <dbReference type="EMBL" id="CAA9325846.1"/>
    </source>
</evidence>
<gene>
    <name evidence="6" type="ORF">AVDCRST_MAG36-666</name>
</gene>
<dbReference type="PIRSF" id="PIRSF002741">
    <property type="entry name" value="MppA"/>
    <property type="match status" value="1"/>
</dbReference>
<dbReference type="SUPFAM" id="SSF53850">
    <property type="entry name" value="Periplasmic binding protein-like II"/>
    <property type="match status" value="1"/>
</dbReference>
<evidence type="ECO:0000259" key="5">
    <source>
        <dbReference type="Pfam" id="PF00496"/>
    </source>
</evidence>
<evidence type="ECO:0000256" key="2">
    <source>
        <dbReference type="ARBA" id="ARBA00022448"/>
    </source>
</evidence>
<feature type="signal peptide" evidence="4">
    <location>
        <begin position="1"/>
        <end position="27"/>
    </location>
</feature>
<evidence type="ECO:0000256" key="1">
    <source>
        <dbReference type="ARBA" id="ARBA00005695"/>
    </source>
</evidence>
<name>A0A6J4L8D6_9ACTN</name>
<dbReference type="Gene3D" id="3.40.190.10">
    <property type="entry name" value="Periplasmic binding protein-like II"/>
    <property type="match status" value="1"/>
</dbReference>
<dbReference type="GO" id="GO:1904680">
    <property type="term" value="F:peptide transmembrane transporter activity"/>
    <property type="evidence" value="ECO:0007669"/>
    <property type="project" value="TreeGrafter"/>
</dbReference>
<keyword evidence="2" id="KW-0813">Transport</keyword>
<dbReference type="GO" id="GO:0042597">
    <property type="term" value="C:periplasmic space"/>
    <property type="evidence" value="ECO:0007669"/>
    <property type="project" value="UniProtKB-ARBA"/>
</dbReference>
<organism evidence="6">
    <name type="scientific">uncultured Nocardioidaceae bacterium</name>
    <dbReference type="NCBI Taxonomy" id="253824"/>
    <lineage>
        <taxon>Bacteria</taxon>
        <taxon>Bacillati</taxon>
        <taxon>Actinomycetota</taxon>
        <taxon>Actinomycetes</taxon>
        <taxon>Propionibacteriales</taxon>
        <taxon>Nocardioidaceae</taxon>
        <taxon>environmental samples</taxon>
    </lineage>
</organism>
<protein>
    <submittedName>
        <fullName evidence="6">Oligopeptide ABC transporter, periplasmic oligopeptide-binding protein OppA</fullName>
    </submittedName>
</protein>
<dbReference type="Gene3D" id="3.90.76.10">
    <property type="entry name" value="Dipeptide-binding Protein, Domain 1"/>
    <property type="match status" value="1"/>
</dbReference>